<keyword evidence="4" id="KW-1185">Reference proteome</keyword>
<dbReference type="InterPro" id="IPR001138">
    <property type="entry name" value="Zn2Cys6_DnaBD"/>
</dbReference>
<feature type="domain" description="Zn(2)-C6 fungal-type" evidence="2">
    <location>
        <begin position="164"/>
        <end position="196"/>
    </location>
</feature>
<evidence type="ECO:0000313" key="4">
    <source>
        <dbReference type="Proteomes" id="UP000749646"/>
    </source>
</evidence>
<dbReference type="CDD" id="cd00067">
    <property type="entry name" value="GAL4"/>
    <property type="match status" value="1"/>
</dbReference>
<feature type="compositionally biased region" description="Low complexity" evidence="1">
    <location>
        <begin position="115"/>
        <end position="146"/>
    </location>
</feature>
<dbReference type="OrthoDB" id="1555531at2759"/>
<protein>
    <recommendedName>
        <fullName evidence="2">Zn(2)-C6 fungal-type domain-containing protein</fullName>
    </recommendedName>
</protein>
<feature type="region of interest" description="Disordered" evidence="1">
    <location>
        <begin position="44"/>
        <end position="153"/>
    </location>
</feature>
<feature type="region of interest" description="Disordered" evidence="1">
    <location>
        <begin position="1"/>
        <end position="21"/>
    </location>
</feature>
<proteinExistence type="predicted"/>
<feature type="non-terminal residue" evidence="3">
    <location>
        <position position="254"/>
    </location>
</feature>
<dbReference type="EMBL" id="JAAAHW010001967">
    <property type="protein sequence ID" value="KAF9993044.1"/>
    <property type="molecule type" value="Genomic_DNA"/>
</dbReference>
<reference evidence="3" key="1">
    <citation type="journal article" date="2020" name="Fungal Divers.">
        <title>Resolving the Mortierellaceae phylogeny through synthesis of multi-gene phylogenetics and phylogenomics.</title>
        <authorList>
            <person name="Vandepol N."/>
            <person name="Liber J."/>
            <person name="Desiro A."/>
            <person name="Na H."/>
            <person name="Kennedy M."/>
            <person name="Barry K."/>
            <person name="Grigoriev I.V."/>
            <person name="Miller A.N."/>
            <person name="O'Donnell K."/>
            <person name="Stajich J.E."/>
            <person name="Bonito G."/>
        </authorList>
    </citation>
    <scope>NUCLEOTIDE SEQUENCE</scope>
    <source>
        <strain evidence="3">MES-2147</strain>
    </source>
</reference>
<dbReference type="Gene3D" id="4.10.240.10">
    <property type="entry name" value="Zn(2)-C6 fungal-type DNA-binding domain"/>
    <property type="match status" value="1"/>
</dbReference>
<dbReference type="GO" id="GO:0008270">
    <property type="term" value="F:zinc ion binding"/>
    <property type="evidence" value="ECO:0007669"/>
    <property type="project" value="InterPro"/>
</dbReference>
<dbReference type="InterPro" id="IPR036864">
    <property type="entry name" value="Zn2-C6_fun-type_DNA-bd_sf"/>
</dbReference>
<comment type="caution">
    <text evidence="3">The sequence shown here is derived from an EMBL/GenBank/DDBJ whole genome shotgun (WGS) entry which is preliminary data.</text>
</comment>
<gene>
    <name evidence="3" type="ORF">BGZ65_011489</name>
</gene>
<evidence type="ECO:0000256" key="1">
    <source>
        <dbReference type="SAM" id="MobiDB-lite"/>
    </source>
</evidence>
<sequence length="254" mass="26235">MFASSSPSLSSAISSPSSSSISVEDLDALSMQFFGQGGLDYLAGPLNAPPGPCSPTSDTFLENGPVANGPSLPDDSLSKMLASDASASSRASAARPVPKPLNLTLSAPETMDPAMDSSTIPSASMSMAMSDSPSPTRSASPYSTSVPPSPTSPSYDDILVPVVACANCKRSHIKCDHGRPCQNCLKHPSKAATCRDAVPKPRGRPKGGSKAAAAADAMYGGVRLQQHPGFQSFSGSTYLHLQGHAEQPYPHHLH</sequence>
<dbReference type="SUPFAM" id="SSF57701">
    <property type="entry name" value="Zn2/Cys6 DNA-binding domain"/>
    <property type="match status" value="1"/>
</dbReference>
<dbReference type="Pfam" id="PF00172">
    <property type="entry name" value="Zn_clus"/>
    <property type="match status" value="1"/>
</dbReference>
<feature type="compositionally biased region" description="Low complexity" evidence="1">
    <location>
        <begin position="82"/>
        <end position="95"/>
    </location>
</feature>
<evidence type="ECO:0000313" key="3">
    <source>
        <dbReference type="EMBL" id="KAF9993044.1"/>
    </source>
</evidence>
<evidence type="ECO:0000259" key="2">
    <source>
        <dbReference type="PROSITE" id="PS50048"/>
    </source>
</evidence>
<dbReference type="PROSITE" id="PS50048">
    <property type="entry name" value="ZN2_CY6_FUNGAL_2"/>
    <property type="match status" value="1"/>
</dbReference>
<dbReference type="SMART" id="SM00066">
    <property type="entry name" value="GAL4"/>
    <property type="match status" value="1"/>
</dbReference>
<name>A0A9P6SRN4_9FUNG</name>
<organism evidence="3 4">
    <name type="scientific">Modicella reniformis</name>
    <dbReference type="NCBI Taxonomy" id="1440133"/>
    <lineage>
        <taxon>Eukaryota</taxon>
        <taxon>Fungi</taxon>
        <taxon>Fungi incertae sedis</taxon>
        <taxon>Mucoromycota</taxon>
        <taxon>Mortierellomycotina</taxon>
        <taxon>Mortierellomycetes</taxon>
        <taxon>Mortierellales</taxon>
        <taxon>Mortierellaceae</taxon>
        <taxon>Modicella</taxon>
    </lineage>
</organism>
<dbReference type="AlphaFoldDB" id="A0A9P6SRN4"/>
<accession>A0A9P6SRN4</accession>
<dbReference type="GO" id="GO:0000981">
    <property type="term" value="F:DNA-binding transcription factor activity, RNA polymerase II-specific"/>
    <property type="evidence" value="ECO:0007669"/>
    <property type="project" value="InterPro"/>
</dbReference>
<dbReference type="Proteomes" id="UP000749646">
    <property type="component" value="Unassembled WGS sequence"/>
</dbReference>